<feature type="domain" description="Serpin" evidence="1">
    <location>
        <begin position="7"/>
        <end position="55"/>
    </location>
</feature>
<proteinExistence type="predicted"/>
<dbReference type="Gene3D" id="2.30.39.10">
    <property type="entry name" value="Alpha-1-antitrypsin, domain 1"/>
    <property type="match status" value="1"/>
</dbReference>
<dbReference type="EMBL" id="KV944084">
    <property type="protein sequence ID" value="PIO25653.1"/>
    <property type="molecule type" value="Genomic_DNA"/>
</dbReference>
<dbReference type="Pfam" id="PF00079">
    <property type="entry name" value="Serpin"/>
    <property type="match status" value="1"/>
</dbReference>
<name>A0A2G9REK5_AQUCT</name>
<reference evidence="2" key="1">
    <citation type="submission" date="2017-08" db="EMBL/GenBank/DDBJ databases">
        <title>Assembly of the North American Bullfrog Genome.</title>
        <authorList>
            <person name="Warren R.L."/>
            <person name="Vandervalk B.P."/>
            <person name="Kucuk E."/>
            <person name="Birol I."/>
            <person name="Helbing C."/>
            <person name="Pandoh P."/>
            <person name="Behsaz B."/>
            <person name="Mohamadi H."/>
            <person name="Chu J."/>
            <person name="Jackman S."/>
            <person name="Hammond S.A."/>
            <person name="Veldhoen N."/>
            <person name="Kirk H."/>
            <person name="Zhao Y."/>
            <person name="Coope R."/>
            <person name="Pleasance S."/>
            <person name="Moore R."/>
            <person name="Holt R."/>
        </authorList>
    </citation>
    <scope>NUCLEOTIDE SEQUENCE</scope>
    <source>
        <strain evidence="2">Bruno</strain>
        <tissue evidence="2">Liver</tissue>
    </source>
</reference>
<accession>A0A2G9REK5</accession>
<protein>
    <recommendedName>
        <fullName evidence="1">Serpin domain-containing protein</fullName>
    </recommendedName>
</protein>
<gene>
    <name evidence="2" type="ORF">AB205_0154180</name>
</gene>
<dbReference type="InterPro" id="IPR042185">
    <property type="entry name" value="Serpin_sf_2"/>
</dbReference>
<dbReference type="SUPFAM" id="SSF56574">
    <property type="entry name" value="Serpins"/>
    <property type="match status" value="1"/>
</dbReference>
<evidence type="ECO:0000313" key="2">
    <source>
        <dbReference type="EMBL" id="PIO25653.1"/>
    </source>
</evidence>
<dbReference type="InterPro" id="IPR023796">
    <property type="entry name" value="Serpin_dom"/>
</dbReference>
<evidence type="ECO:0000259" key="1">
    <source>
        <dbReference type="Pfam" id="PF00079"/>
    </source>
</evidence>
<dbReference type="OrthoDB" id="9995163at2759"/>
<dbReference type="InterPro" id="IPR036186">
    <property type="entry name" value="Serpin_sf"/>
</dbReference>
<dbReference type="AlphaFoldDB" id="A0A2G9REK5"/>
<sequence>MKVPNAGQWVYKFNPRETVLREFQTDEQTSISVPMMTANNVPVRYGLDSDFSCRVRKASTL</sequence>
<organism evidence="2">
    <name type="scientific">Aquarana catesbeiana</name>
    <name type="common">American bullfrog</name>
    <name type="synonym">Rana catesbeiana</name>
    <dbReference type="NCBI Taxonomy" id="8400"/>
    <lineage>
        <taxon>Eukaryota</taxon>
        <taxon>Metazoa</taxon>
        <taxon>Chordata</taxon>
        <taxon>Craniata</taxon>
        <taxon>Vertebrata</taxon>
        <taxon>Euteleostomi</taxon>
        <taxon>Amphibia</taxon>
        <taxon>Batrachia</taxon>
        <taxon>Anura</taxon>
        <taxon>Neobatrachia</taxon>
        <taxon>Ranoidea</taxon>
        <taxon>Ranidae</taxon>
        <taxon>Aquarana</taxon>
    </lineage>
</organism>